<organism evidence="2">
    <name type="scientific">Anguilla anguilla</name>
    <name type="common">European freshwater eel</name>
    <name type="synonym">Muraena anguilla</name>
    <dbReference type="NCBI Taxonomy" id="7936"/>
    <lineage>
        <taxon>Eukaryota</taxon>
        <taxon>Metazoa</taxon>
        <taxon>Chordata</taxon>
        <taxon>Craniata</taxon>
        <taxon>Vertebrata</taxon>
        <taxon>Euteleostomi</taxon>
        <taxon>Actinopterygii</taxon>
        <taxon>Neopterygii</taxon>
        <taxon>Teleostei</taxon>
        <taxon>Anguilliformes</taxon>
        <taxon>Anguillidae</taxon>
        <taxon>Anguilla</taxon>
    </lineage>
</organism>
<dbReference type="AlphaFoldDB" id="A0A0E9QG92"/>
<reference evidence="2" key="2">
    <citation type="journal article" date="2015" name="Fish Shellfish Immunol.">
        <title>Early steps in the European eel (Anguilla anguilla)-Vibrio vulnificus interaction in the gills: Role of the RtxA13 toxin.</title>
        <authorList>
            <person name="Callol A."/>
            <person name="Pajuelo D."/>
            <person name="Ebbesson L."/>
            <person name="Teles M."/>
            <person name="MacKenzie S."/>
            <person name="Amaro C."/>
        </authorList>
    </citation>
    <scope>NUCLEOTIDE SEQUENCE</scope>
</reference>
<protein>
    <submittedName>
        <fullName evidence="2">Uncharacterized protein</fullName>
    </submittedName>
</protein>
<evidence type="ECO:0000313" key="2">
    <source>
        <dbReference type="EMBL" id="JAH15522.1"/>
    </source>
</evidence>
<keyword evidence="1" id="KW-0472">Membrane</keyword>
<name>A0A0E9QG92_ANGAN</name>
<accession>A0A0E9QG92</accession>
<keyword evidence="1" id="KW-1133">Transmembrane helix</keyword>
<keyword evidence="1" id="KW-0812">Transmembrane</keyword>
<sequence length="52" mass="6063">MYVSVLYCFQNGCSGWGLMEWGGLVCFVVTSYTLLFPFLVLKRHIFVSFFQK</sequence>
<proteinExistence type="predicted"/>
<reference evidence="2" key="1">
    <citation type="submission" date="2014-11" db="EMBL/GenBank/DDBJ databases">
        <authorList>
            <person name="Amaro Gonzalez C."/>
        </authorList>
    </citation>
    <scope>NUCLEOTIDE SEQUENCE</scope>
</reference>
<evidence type="ECO:0000256" key="1">
    <source>
        <dbReference type="SAM" id="Phobius"/>
    </source>
</evidence>
<dbReference type="EMBL" id="GBXM01093055">
    <property type="protein sequence ID" value="JAH15522.1"/>
    <property type="molecule type" value="Transcribed_RNA"/>
</dbReference>
<feature type="transmembrane region" description="Helical" evidence="1">
    <location>
        <begin position="21"/>
        <end position="41"/>
    </location>
</feature>